<dbReference type="SUPFAM" id="SSF51735">
    <property type="entry name" value="NAD(P)-binding Rossmann-fold domains"/>
    <property type="match status" value="1"/>
</dbReference>
<dbReference type="Pfam" id="PF10727">
    <property type="entry name" value="Rossmann-like"/>
    <property type="match status" value="1"/>
</dbReference>
<dbReference type="InterPro" id="IPR008927">
    <property type="entry name" value="6-PGluconate_DH-like_C_sf"/>
</dbReference>
<dbReference type="Pfam" id="PF10728">
    <property type="entry name" value="DUF2520"/>
    <property type="match status" value="1"/>
</dbReference>
<dbReference type="Gene3D" id="3.40.50.720">
    <property type="entry name" value="NAD(P)-binding Rossmann-like Domain"/>
    <property type="match status" value="1"/>
</dbReference>
<dbReference type="SUPFAM" id="SSF48179">
    <property type="entry name" value="6-phosphogluconate dehydrogenase C-terminal domain-like"/>
    <property type="match status" value="1"/>
</dbReference>
<dbReference type="PANTHER" id="PTHR40459:SF1">
    <property type="entry name" value="CONSERVED HYPOTHETICAL ALANINE AND LEUCINE RICH PROTEIN"/>
    <property type="match status" value="1"/>
</dbReference>
<dbReference type="Proteomes" id="UP000823860">
    <property type="component" value="Unassembled WGS sequence"/>
</dbReference>
<evidence type="ECO:0000259" key="2">
    <source>
        <dbReference type="Pfam" id="PF10728"/>
    </source>
</evidence>
<sequence>MKRSIEDTSIVMVGAGNLATHLARAFYRKGFRILQVYSRTSESATRLAQEVEADPVTDLAQLASRARLYVASLTDEVLPGLIPQLTHGREEALWVHTAGSLPMELWAGHARRYGVFYPMQTFSKQREVDFAGIPVFVEGCDAEITDFLRAVAAAITTKVYEATSEQRRYLHLGAVLACNFTNHLYALSSELLSSHGLPFDALWPLIDETARKVHELSPDQAQTGPAARGDRHVMDEHLRLLADNPYMSEVYRLLSRGIEMRKGINP</sequence>
<feature type="domain" description="Putative oxidoreductase/dehydrogenase Rossmann-like" evidence="1">
    <location>
        <begin position="9"/>
        <end position="107"/>
    </location>
</feature>
<dbReference type="InterPro" id="IPR036291">
    <property type="entry name" value="NAD(P)-bd_dom_sf"/>
</dbReference>
<evidence type="ECO:0000313" key="3">
    <source>
        <dbReference type="EMBL" id="HJA82877.1"/>
    </source>
</evidence>
<comment type="caution">
    <text evidence="3">The sequence shown here is derived from an EMBL/GenBank/DDBJ whole genome shotgun (WGS) entry which is preliminary data.</text>
</comment>
<accession>A0A9D2KS38</accession>
<proteinExistence type="predicted"/>
<evidence type="ECO:0000313" key="4">
    <source>
        <dbReference type="Proteomes" id="UP000823860"/>
    </source>
</evidence>
<evidence type="ECO:0000259" key="1">
    <source>
        <dbReference type="Pfam" id="PF10727"/>
    </source>
</evidence>
<dbReference type="AlphaFoldDB" id="A0A9D2KS38"/>
<feature type="domain" description="DUF2520" evidence="2">
    <location>
        <begin position="133"/>
        <end position="256"/>
    </location>
</feature>
<dbReference type="InterPro" id="IPR037108">
    <property type="entry name" value="TM1727-like_C_sf"/>
</dbReference>
<dbReference type="InterPro" id="IPR018931">
    <property type="entry name" value="DUF2520"/>
</dbReference>
<reference evidence="3" key="2">
    <citation type="submission" date="2021-04" db="EMBL/GenBank/DDBJ databases">
        <authorList>
            <person name="Gilroy R."/>
        </authorList>
    </citation>
    <scope>NUCLEOTIDE SEQUENCE</scope>
    <source>
        <strain evidence="3">ChiHecec1B25-7008</strain>
    </source>
</reference>
<dbReference type="Gene3D" id="1.10.1040.20">
    <property type="entry name" value="ProC-like, C-terminal domain"/>
    <property type="match status" value="1"/>
</dbReference>
<dbReference type="InterPro" id="IPR019665">
    <property type="entry name" value="OxRdtase/DH_put_Rossmann_dom"/>
</dbReference>
<dbReference type="PANTHER" id="PTHR40459">
    <property type="entry name" value="CONSERVED HYPOTHETICAL ALANINE AND LEUCINE RICH PROTEIN"/>
    <property type="match status" value="1"/>
</dbReference>
<organism evidence="3 4">
    <name type="scientific">Candidatus Bacteroides intestinavium</name>
    <dbReference type="NCBI Taxonomy" id="2838469"/>
    <lineage>
        <taxon>Bacteria</taxon>
        <taxon>Pseudomonadati</taxon>
        <taxon>Bacteroidota</taxon>
        <taxon>Bacteroidia</taxon>
        <taxon>Bacteroidales</taxon>
        <taxon>Bacteroidaceae</taxon>
        <taxon>Bacteroides</taxon>
    </lineage>
</organism>
<dbReference type="EMBL" id="DWZE01000035">
    <property type="protein sequence ID" value="HJA82877.1"/>
    <property type="molecule type" value="Genomic_DNA"/>
</dbReference>
<name>A0A9D2KS38_9BACE</name>
<gene>
    <name evidence="3" type="ORF">H9785_02720</name>
</gene>
<reference evidence="3" key="1">
    <citation type="journal article" date="2021" name="PeerJ">
        <title>Extensive microbial diversity within the chicken gut microbiome revealed by metagenomics and culture.</title>
        <authorList>
            <person name="Gilroy R."/>
            <person name="Ravi A."/>
            <person name="Getino M."/>
            <person name="Pursley I."/>
            <person name="Horton D.L."/>
            <person name="Alikhan N.F."/>
            <person name="Baker D."/>
            <person name="Gharbi K."/>
            <person name="Hall N."/>
            <person name="Watson M."/>
            <person name="Adriaenssens E.M."/>
            <person name="Foster-Nyarko E."/>
            <person name="Jarju S."/>
            <person name="Secka A."/>
            <person name="Antonio M."/>
            <person name="Oren A."/>
            <person name="Chaudhuri R.R."/>
            <person name="La Ragione R."/>
            <person name="Hildebrand F."/>
            <person name="Pallen M.J."/>
        </authorList>
    </citation>
    <scope>NUCLEOTIDE SEQUENCE</scope>
    <source>
        <strain evidence="3">ChiHecec1B25-7008</strain>
    </source>
</reference>
<protein>
    <submittedName>
        <fullName evidence="3">DUF2520 domain-containing protein</fullName>
    </submittedName>
</protein>